<dbReference type="EMBL" id="JAUEIE010000002">
    <property type="protein sequence ID" value="MDN0022192.1"/>
    <property type="molecule type" value="Genomic_DNA"/>
</dbReference>
<evidence type="ECO:0000256" key="1">
    <source>
        <dbReference type="SAM" id="MobiDB-lite"/>
    </source>
</evidence>
<dbReference type="Proteomes" id="UP001168478">
    <property type="component" value="Unassembled WGS sequence"/>
</dbReference>
<dbReference type="Proteomes" id="UP001167831">
    <property type="component" value="Unassembled WGS sequence"/>
</dbReference>
<gene>
    <name evidence="2" type="ORF">QVN81_04015</name>
    <name evidence="3" type="ORF">QVN84_02585</name>
</gene>
<name>A0AAW7JNI7_9BACT</name>
<feature type="compositionally biased region" description="Basic and acidic residues" evidence="1">
    <location>
        <begin position="40"/>
        <end position="50"/>
    </location>
</feature>
<evidence type="ECO:0000313" key="3">
    <source>
        <dbReference type="EMBL" id="MDN0024415.1"/>
    </source>
</evidence>
<protein>
    <submittedName>
        <fullName evidence="3">Uncharacterized protein</fullName>
    </submittedName>
</protein>
<organism evidence="3 5">
    <name type="scientific">Leyella lascolaii</name>
    <dbReference type="NCBI Taxonomy" id="1776379"/>
    <lineage>
        <taxon>Bacteria</taxon>
        <taxon>Pseudomonadati</taxon>
        <taxon>Bacteroidota</taxon>
        <taxon>Bacteroidia</taxon>
        <taxon>Bacteroidales</taxon>
        <taxon>Prevotellaceae</taxon>
        <taxon>Leyella</taxon>
    </lineage>
</organism>
<evidence type="ECO:0000313" key="4">
    <source>
        <dbReference type="Proteomes" id="UP001167831"/>
    </source>
</evidence>
<reference evidence="3" key="1">
    <citation type="submission" date="2023-06" db="EMBL/GenBank/DDBJ databases">
        <authorList>
            <person name="Zeman M."/>
            <person name="Kubasova T."/>
            <person name="Jahodarova E."/>
            <person name="Nykrynova M."/>
            <person name="Rychlik I."/>
        </authorList>
    </citation>
    <scope>NUCLEOTIDE SEQUENCE</scope>
    <source>
        <strain evidence="3">ET15</strain>
        <strain evidence="2">ET37</strain>
    </source>
</reference>
<evidence type="ECO:0000313" key="5">
    <source>
        <dbReference type="Proteomes" id="UP001168478"/>
    </source>
</evidence>
<evidence type="ECO:0000313" key="2">
    <source>
        <dbReference type="EMBL" id="MDN0022192.1"/>
    </source>
</evidence>
<feature type="region of interest" description="Disordered" evidence="1">
    <location>
        <begin position="23"/>
        <end position="59"/>
    </location>
</feature>
<comment type="caution">
    <text evidence="3">The sequence shown here is derived from an EMBL/GenBank/DDBJ whole genome shotgun (WGS) entry which is preliminary data.</text>
</comment>
<dbReference type="EMBL" id="JAUEIF010000002">
    <property type="protein sequence ID" value="MDN0024415.1"/>
    <property type="molecule type" value="Genomic_DNA"/>
</dbReference>
<reference evidence="3" key="2">
    <citation type="submission" date="2023-08" db="EMBL/GenBank/DDBJ databases">
        <title>Identification and characterization of horizontal gene transfer across gut microbiota members of farm animals based on homology search.</title>
        <authorList>
            <person name="Schwarzerova J."/>
            <person name="Nykrynova M."/>
            <person name="Jureckova K."/>
            <person name="Cejkova D."/>
            <person name="Rychlik I."/>
        </authorList>
    </citation>
    <scope>NUCLEOTIDE SEQUENCE</scope>
    <source>
        <strain evidence="3">ET15</strain>
        <strain evidence="2">ET37</strain>
    </source>
</reference>
<proteinExistence type="predicted"/>
<sequence>MTKKDYKKPESKTVMLSGTTILAGSEGGFNAGIGSQPGSEDPKGEGDHTGSELIEDPEP</sequence>
<dbReference type="RefSeq" id="WP_289824824.1">
    <property type="nucleotide sequence ID" value="NZ_JAUEIE010000002.1"/>
</dbReference>
<dbReference type="AlphaFoldDB" id="A0AAW7JNI7"/>
<keyword evidence="4" id="KW-1185">Reference proteome</keyword>
<accession>A0AAW7JNI7</accession>